<dbReference type="RefSeq" id="WP_126601293.1">
    <property type="nucleotide sequence ID" value="NZ_BIFQ01000002.1"/>
</dbReference>
<dbReference type="Proteomes" id="UP000287224">
    <property type="component" value="Unassembled WGS sequence"/>
</dbReference>
<evidence type="ECO:0000256" key="3">
    <source>
        <dbReference type="ARBA" id="ARBA00023163"/>
    </source>
</evidence>
<dbReference type="InterPro" id="IPR010982">
    <property type="entry name" value="Lambda_DNA-bd_dom_sf"/>
</dbReference>
<dbReference type="GO" id="GO:0000976">
    <property type="term" value="F:transcription cis-regulatory region binding"/>
    <property type="evidence" value="ECO:0007669"/>
    <property type="project" value="TreeGrafter"/>
</dbReference>
<proteinExistence type="predicted"/>
<dbReference type="InterPro" id="IPR046335">
    <property type="entry name" value="LacI/GalR-like_sensor"/>
</dbReference>
<dbReference type="InterPro" id="IPR001387">
    <property type="entry name" value="Cro/C1-type_HTH"/>
</dbReference>
<keyword evidence="1" id="KW-0805">Transcription regulation</keyword>
<dbReference type="Pfam" id="PF00356">
    <property type="entry name" value="LacI"/>
    <property type="match status" value="1"/>
</dbReference>
<dbReference type="Pfam" id="PF13377">
    <property type="entry name" value="Peripla_BP_3"/>
    <property type="match status" value="1"/>
</dbReference>
<reference evidence="7" key="1">
    <citation type="submission" date="2018-12" db="EMBL/GenBank/DDBJ databases">
        <title>Tengunoibacter tsumagoiensis gen. nov., sp. nov., Dictyobacter kobayashii sp. nov., D. alpinus sp. nov., and D. joshuensis sp. nov. and description of Dictyobacteraceae fam. nov. within the order Ktedonobacterales isolated from Tengu-no-mugimeshi.</title>
        <authorList>
            <person name="Wang C.M."/>
            <person name="Zheng Y."/>
            <person name="Sakai Y."/>
            <person name="Toyoda A."/>
            <person name="Minakuchi Y."/>
            <person name="Abe K."/>
            <person name="Yokota A."/>
            <person name="Yabe S."/>
        </authorList>
    </citation>
    <scope>NUCLEOTIDE SEQUENCE [LARGE SCALE GENOMIC DNA]</scope>
    <source>
        <strain evidence="7">S-27</strain>
    </source>
</reference>
<dbReference type="PANTHER" id="PTHR30146:SF109">
    <property type="entry name" value="HTH-TYPE TRANSCRIPTIONAL REGULATOR GALS"/>
    <property type="match status" value="1"/>
</dbReference>
<name>A0A401ZPL1_9CHLR</name>
<gene>
    <name evidence="6" type="primary">rbsR</name>
    <name evidence="6" type="ORF">KDAU_61360</name>
</gene>
<evidence type="ECO:0000313" key="6">
    <source>
        <dbReference type="EMBL" id="GCE08807.1"/>
    </source>
</evidence>
<accession>A0A401ZPL1</accession>
<evidence type="ECO:0000259" key="5">
    <source>
        <dbReference type="PROSITE" id="PS50943"/>
    </source>
</evidence>
<evidence type="ECO:0000256" key="2">
    <source>
        <dbReference type="ARBA" id="ARBA00023125"/>
    </source>
</evidence>
<dbReference type="GO" id="GO:0003700">
    <property type="term" value="F:DNA-binding transcription factor activity"/>
    <property type="evidence" value="ECO:0007669"/>
    <property type="project" value="TreeGrafter"/>
</dbReference>
<keyword evidence="2" id="KW-0238">DNA-binding</keyword>
<dbReference type="CDD" id="cd01392">
    <property type="entry name" value="HTH_LacI"/>
    <property type="match status" value="1"/>
</dbReference>
<organism evidence="6 7">
    <name type="scientific">Dictyobacter aurantiacus</name>
    <dbReference type="NCBI Taxonomy" id="1936993"/>
    <lineage>
        <taxon>Bacteria</taxon>
        <taxon>Bacillati</taxon>
        <taxon>Chloroflexota</taxon>
        <taxon>Ktedonobacteria</taxon>
        <taxon>Ktedonobacterales</taxon>
        <taxon>Dictyobacteraceae</taxon>
        <taxon>Dictyobacter</taxon>
    </lineage>
</organism>
<keyword evidence="7" id="KW-1185">Reference proteome</keyword>
<evidence type="ECO:0000256" key="1">
    <source>
        <dbReference type="ARBA" id="ARBA00023015"/>
    </source>
</evidence>
<dbReference type="PANTHER" id="PTHR30146">
    <property type="entry name" value="LACI-RELATED TRANSCRIPTIONAL REPRESSOR"/>
    <property type="match status" value="1"/>
</dbReference>
<evidence type="ECO:0000313" key="7">
    <source>
        <dbReference type="Proteomes" id="UP000287224"/>
    </source>
</evidence>
<dbReference type="InterPro" id="IPR000843">
    <property type="entry name" value="HTH_LacI"/>
</dbReference>
<dbReference type="SUPFAM" id="SSF47413">
    <property type="entry name" value="lambda repressor-like DNA-binding domains"/>
    <property type="match status" value="1"/>
</dbReference>
<dbReference type="Gene3D" id="1.10.260.40">
    <property type="entry name" value="lambda repressor-like DNA-binding domains"/>
    <property type="match status" value="1"/>
</dbReference>
<feature type="domain" description="HTH cro/C1-type" evidence="5">
    <location>
        <begin position="3"/>
        <end position="32"/>
    </location>
</feature>
<dbReference type="AlphaFoldDB" id="A0A401ZPL1"/>
<protein>
    <submittedName>
        <fullName evidence="6">Ribose operon repressor RbsR</fullName>
    </submittedName>
</protein>
<sequence>MVTSEQVARLAGVSRATVSRVLNGSTRVSEETRQRIYAAIATLGYGSNIFTKTLPPGRSRLIALAMFGGEGGLNFAQLSLTQCHFYLELLRFIEQAVAEAGYDLFLPTRPYTAFDSESDPTLNYVLSLQARGVEGVITMALGVDDPRTQGLYGSAMPAVFIDNLFQGGHTTYVKSDYKGGAIQATEHLLQLGHRRIAFFPGSLFSITGTERFMGYQQAMASSGLSVDQRLVCQSGWETQDAYQAALALLSERRDFTAIVANSDMMAFGILRALKEHNLRVPDDVSLIGFDNIDRSQYSDPPLTTIHQDKQAISKGAVALLLQLISGEETVSPLVVPTQLVVRASTSAPNSTR</sequence>
<dbReference type="SMART" id="SM00354">
    <property type="entry name" value="HTH_LACI"/>
    <property type="match status" value="1"/>
</dbReference>
<dbReference type="EMBL" id="BIFQ01000002">
    <property type="protein sequence ID" value="GCE08807.1"/>
    <property type="molecule type" value="Genomic_DNA"/>
</dbReference>
<dbReference type="OrthoDB" id="9775106at2"/>
<dbReference type="SUPFAM" id="SSF53822">
    <property type="entry name" value="Periplasmic binding protein-like I"/>
    <property type="match status" value="1"/>
</dbReference>
<dbReference type="CDD" id="cd06267">
    <property type="entry name" value="PBP1_LacI_sugar_binding-like"/>
    <property type="match status" value="1"/>
</dbReference>
<comment type="caution">
    <text evidence="6">The sequence shown here is derived from an EMBL/GenBank/DDBJ whole genome shotgun (WGS) entry which is preliminary data.</text>
</comment>
<feature type="domain" description="HTH lacI-type" evidence="4">
    <location>
        <begin position="2"/>
        <end position="56"/>
    </location>
</feature>
<dbReference type="Gene3D" id="3.40.50.2300">
    <property type="match status" value="2"/>
</dbReference>
<dbReference type="InterPro" id="IPR028082">
    <property type="entry name" value="Peripla_BP_I"/>
</dbReference>
<dbReference type="PROSITE" id="PS50943">
    <property type="entry name" value="HTH_CROC1"/>
    <property type="match status" value="1"/>
</dbReference>
<evidence type="ECO:0000259" key="4">
    <source>
        <dbReference type="PROSITE" id="PS50932"/>
    </source>
</evidence>
<keyword evidence="3" id="KW-0804">Transcription</keyword>
<dbReference type="PROSITE" id="PS50932">
    <property type="entry name" value="HTH_LACI_2"/>
    <property type="match status" value="1"/>
</dbReference>